<sequence length="103" mass="11997">MYYIVKEIYVSKKPLWLVDLLFQINPSLYREKGSKEMIETKFNIILSLILNAKVRWHHGKSLLSTIQAVTYDETCISVKGNRGVNFLSFRIESDNSSLKTRNI</sequence>
<dbReference type="EMBL" id="NBAX01000006">
    <property type="protein sequence ID" value="PNP94119.1"/>
    <property type="molecule type" value="Genomic_DNA"/>
</dbReference>
<organism evidence="1 2">
    <name type="scientific">Hoylesella timonensis</name>
    <dbReference type="NCBI Taxonomy" id="386414"/>
    <lineage>
        <taxon>Bacteria</taxon>
        <taxon>Pseudomonadati</taxon>
        <taxon>Bacteroidota</taxon>
        <taxon>Bacteroidia</taxon>
        <taxon>Bacteroidales</taxon>
        <taxon>Prevotellaceae</taxon>
        <taxon>Hoylesella</taxon>
    </lineage>
</organism>
<name>A0A2K0XHW9_9BACT</name>
<accession>A0A2K0XHW9</accession>
<proteinExistence type="predicted"/>
<reference evidence="1 2" key="1">
    <citation type="submission" date="2017-03" db="EMBL/GenBank/DDBJ databases">
        <authorList>
            <person name="Afonso C.L."/>
            <person name="Miller P.J."/>
            <person name="Scott M.A."/>
            <person name="Spackman E."/>
            <person name="Goraichik I."/>
            <person name="Dimitrov K.M."/>
            <person name="Suarez D.L."/>
            <person name="Swayne D.E."/>
        </authorList>
    </citation>
    <scope>NUCLEOTIDE SEQUENCE [LARGE SCALE GENOMIC DNA]</scope>
    <source>
        <strain evidence="1 2">DNF00076</strain>
    </source>
</reference>
<protein>
    <submittedName>
        <fullName evidence="1">Uncharacterized protein</fullName>
    </submittedName>
</protein>
<gene>
    <name evidence="1" type="ORF">BFS16_08065</name>
</gene>
<dbReference type="AlphaFoldDB" id="A0A2K0XHW9"/>
<dbReference type="Proteomes" id="UP000236634">
    <property type="component" value="Unassembled WGS sequence"/>
</dbReference>
<evidence type="ECO:0000313" key="1">
    <source>
        <dbReference type="EMBL" id="PNP94119.1"/>
    </source>
</evidence>
<evidence type="ECO:0000313" key="2">
    <source>
        <dbReference type="Proteomes" id="UP000236634"/>
    </source>
</evidence>
<comment type="caution">
    <text evidence="1">The sequence shown here is derived from an EMBL/GenBank/DDBJ whole genome shotgun (WGS) entry which is preliminary data.</text>
</comment>